<feature type="transmembrane region" description="Helical" evidence="1">
    <location>
        <begin position="45"/>
        <end position="66"/>
    </location>
</feature>
<dbReference type="Proteomes" id="UP000239872">
    <property type="component" value="Unassembled WGS sequence"/>
</dbReference>
<evidence type="ECO:0008006" key="4">
    <source>
        <dbReference type="Google" id="ProtNLM"/>
    </source>
</evidence>
<proteinExistence type="predicted"/>
<dbReference type="RefSeq" id="WP_105037659.1">
    <property type="nucleotide sequence ID" value="NZ_PPSL01000001.1"/>
</dbReference>
<evidence type="ECO:0000313" key="2">
    <source>
        <dbReference type="EMBL" id="PQJ12775.1"/>
    </source>
</evidence>
<evidence type="ECO:0000256" key="1">
    <source>
        <dbReference type="SAM" id="Phobius"/>
    </source>
</evidence>
<keyword evidence="1" id="KW-1133">Transmembrane helix</keyword>
<reference evidence="2 3" key="1">
    <citation type="submission" date="2018-01" db="EMBL/GenBank/DDBJ databases">
        <title>A novel member of the phylum Bacteroidetes isolated from glacier ice.</title>
        <authorList>
            <person name="Liu Q."/>
            <person name="Xin Y.-H."/>
        </authorList>
    </citation>
    <scope>NUCLEOTIDE SEQUENCE [LARGE SCALE GENOMIC DNA]</scope>
    <source>
        <strain evidence="2 3">RB1R16</strain>
    </source>
</reference>
<comment type="caution">
    <text evidence="2">The sequence shown here is derived from an EMBL/GenBank/DDBJ whole genome shotgun (WGS) entry which is preliminary data.</text>
</comment>
<dbReference type="EMBL" id="PPSL01000001">
    <property type="protein sequence ID" value="PQJ12775.1"/>
    <property type="molecule type" value="Genomic_DNA"/>
</dbReference>
<feature type="transmembrane region" description="Helical" evidence="1">
    <location>
        <begin position="7"/>
        <end position="25"/>
    </location>
</feature>
<dbReference type="OrthoDB" id="1375121at2"/>
<keyword evidence="1" id="KW-0472">Membrane</keyword>
<gene>
    <name evidence="2" type="ORF">CJD36_003230</name>
</gene>
<dbReference type="AlphaFoldDB" id="A0A2S7T1V0"/>
<evidence type="ECO:0000313" key="3">
    <source>
        <dbReference type="Proteomes" id="UP000239872"/>
    </source>
</evidence>
<protein>
    <recommendedName>
        <fullName evidence="4">DUF3185 domain-containing protein</fullName>
    </recommendedName>
</protein>
<keyword evidence="3" id="KW-1185">Reference proteome</keyword>
<keyword evidence="1" id="KW-0812">Transmembrane</keyword>
<organism evidence="2 3">
    <name type="scientific">Flavipsychrobacter stenotrophus</name>
    <dbReference type="NCBI Taxonomy" id="2077091"/>
    <lineage>
        <taxon>Bacteria</taxon>
        <taxon>Pseudomonadati</taxon>
        <taxon>Bacteroidota</taxon>
        <taxon>Chitinophagia</taxon>
        <taxon>Chitinophagales</taxon>
        <taxon>Chitinophagaceae</taxon>
        <taxon>Flavipsychrobacter</taxon>
    </lineage>
</organism>
<name>A0A2S7T1V0_9BACT</name>
<sequence>MRVTGIILIVMGILLMVFSGINFKTEKKVADIGPIEINKEENNHIGWPTYAGGIVLIAGVVVLVAGRKK</sequence>
<accession>A0A2S7T1V0</accession>